<protein>
    <submittedName>
        <fullName evidence="2">Uncharacterized protein</fullName>
    </submittedName>
</protein>
<sequence>MDLSLRKYLQVVVDLGQEERSLYRKRKSTNDKGWLDVIERPRGNRSINPCPLPPQLGSSIPLTTGALSPSQI</sequence>
<feature type="region of interest" description="Disordered" evidence="1">
    <location>
        <begin position="45"/>
        <end position="72"/>
    </location>
</feature>
<gene>
    <name evidence="2" type="ORF">AFUS01_LOCUS15179</name>
</gene>
<keyword evidence="3" id="KW-1185">Reference proteome</keyword>
<evidence type="ECO:0000256" key="1">
    <source>
        <dbReference type="SAM" id="MobiDB-lite"/>
    </source>
</evidence>
<organism evidence="2 3">
    <name type="scientific">Allacma fusca</name>
    <dbReference type="NCBI Taxonomy" id="39272"/>
    <lineage>
        <taxon>Eukaryota</taxon>
        <taxon>Metazoa</taxon>
        <taxon>Ecdysozoa</taxon>
        <taxon>Arthropoda</taxon>
        <taxon>Hexapoda</taxon>
        <taxon>Collembola</taxon>
        <taxon>Symphypleona</taxon>
        <taxon>Sminthuridae</taxon>
        <taxon>Allacma</taxon>
    </lineage>
</organism>
<reference evidence="2" key="1">
    <citation type="submission" date="2021-06" db="EMBL/GenBank/DDBJ databases">
        <authorList>
            <person name="Hodson N. C."/>
            <person name="Mongue J. A."/>
            <person name="Jaron S. K."/>
        </authorList>
    </citation>
    <scope>NUCLEOTIDE SEQUENCE</scope>
</reference>
<dbReference type="Proteomes" id="UP000708208">
    <property type="component" value="Unassembled WGS sequence"/>
</dbReference>
<feature type="compositionally biased region" description="Polar residues" evidence="1">
    <location>
        <begin position="56"/>
        <end position="72"/>
    </location>
</feature>
<proteinExistence type="predicted"/>
<name>A0A8J2NZF3_9HEXA</name>
<dbReference type="AlphaFoldDB" id="A0A8J2NZF3"/>
<comment type="caution">
    <text evidence="2">The sequence shown here is derived from an EMBL/GenBank/DDBJ whole genome shotgun (WGS) entry which is preliminary data.</text>
</comment>
<evidence type="ECO:0000313" key="3">
    <source>
        <dbReference type="Proteomes" id="UP000708208"/>
    </source>
</evidence>
<evidence type="ECO:0000313" key="2">
    <source>
        <dbReference type="EMBL" id="CAG7726260.1"/>
    </source>
</evidence>
<dbReference type="EMBL" id="CAJVCH010133098">
    <property type="protein sequence ID" value="CAG7726260.1"/>
    <property type="molecule type" value="Genomic_DNA"/>
</dbReference>
<accession>A0A8J2NZF3</accession>